<dbReference type="FunFam" id="2.40.50.140:FF:000051">
    <property type="entry name" value="RNA-binding transcriptional accessory protein"/>
    <property type="match status" value="1"/>
</dbReference>
<feature type="domain" description="S1 motif" evidence="12">
    <location>
        <begin position="476"/>
        <end position="544"/>
    </location>
</feature>
<feature type="binding site" evidence="9">
    <location>
        <position position="123"/>
    </location>
    <ligand>
        <name>isopentenyl diphosphate</name>
        <dbReference type="ChEBI" id="CHEBI:128769"/>
    </ligand>
</feature>
<comment type="caution">
    <text evidence="13">The sequence shown here is derived from an EMBL/GenBank/DDBJ whole genome shotgun (WGS) entry which is preliminary data.</text>
</comment>
<comment type="pathway">
    <text evidence="9">Isoprenoid biosynthesis; isopentenyl diphosphate biosynthesis via DXP pathway; isopentenyl diphosphate from 1-deoxy-D-xylulose 5-phosphate: step 6/6.</text>
</comment>
<keyword evidence="3 9" id="KW-0479">Metal-binding</keyword>
<dbReference type="GO" id="GO:0003729">
    <property type="term" value="F:mRNA binding"/>
    <property type="evidence" value="ECO:0007669"/>
    <property type="project" value="UniProtKB-ARBA"/>
</dbReference>
<dbReference type="InterPro" id="IPR050437">
    <property type="entry name" value="Ribos_protein_bS1-like"/>
</dbReference>
<feature type="binding site" evidence="9">
    <location>
        <position position="224"/>
    </location>
    <ligand>
        <name>isopentenyl diphosphate</name>
        <dbReference type="ChEBI" id="CHEBI:128769"/>
    </ligand>
</feature>
<dbReference type="Pfam" id="PF02401">
    <property type="entry name" value="LYTB"/>
    <property type="match status" value="1"/>
</dbReference>
<feature type="domain" description="S1 motif" evidence="12">
    <location>
        <begin position="303"/>
        <end position="372"/>
    </location>
</feature>
<feature type="binding site" evidence="9">
    <location>
        <position position="73"/>
    </location>
    <ligand>
        <name>dimethylallyl diphosphate</name>
        <dbReference type="ChEBI" id="CHEBI:57623"/>
    </ligand>
</feature>
<feature type="binding site" evidence="9">
    <location>
        <position position="196"/>
    </location>
    <ligand>
        <name>[4Fe-4S] cluster</name>
        <dbReference type="ChEBI" id="CHEBI:49883"/>
    </ligand>
</feature>
<feature type="binding site" evidence="9">
    <location>
        <position position="224"/>
    </location>
    <ligand>
        <name>(2E)-4-hydroxy-3-methylbut-2-enyl diphosphate</name>
        <dbReference type="ChEBI" id="CHEBI:128753"/>
    </ligand>
</feature>
<feature type="domain" description="S1 motif" evidence="12">
    <location>
        <begin position="561"/>
        <end position="630"/>
    </location>
</feature>
<dbReference type="SMART" id="SM00316">
    <property type="entry name" value="S1"/>
    <property type="match status" value="4"/>
</dbReference>
<dbReference type="InterPro" id="IPR003029">
    <property type="entry name" value="S1_domain"/>
</dbReference>
<proteinExistence type="inferred from homology"/>
<dbReference type="UniPathway" id="UPA00059">
    <property type="reaction ID" value="UER00105"/>
</dbReference>
<dbReference type="AlphaFoldDB" id="A0A3N5AEF4"/>
<dbReference type="Gene3D" id="3.40.1010.20">
    <property type="entry name" value="4-hydroxy-3-methylbut-2-enyl diphosphate reductase, catalytic domain"/>
    <property type="match status" value="2"/>
</dbReference>
<dbReference type="Gene3D" id="2.40.50.140">
    <property type="entry name" value="Nucleic acid-binding proteins"/>
    <property type="match status" value="4"/>
</dbReference>
<comment type="function">
    <text evidence="8">Binds mRNA; thus facilitating recognition of the initiation point. It is needed to translate mRNA with a short Shine-Dalgarno (SD) purine-rich sequence.</text>
</comment>
<keyword evidence="4" id="KW-0689">Ribosomal protein</keyword>
<keyword evidence="9" id="KW-0414">Isoprene biosynthesis</keyword>
<dbReference type="GO" id="GO:0022627">
    <property type="term" value="C:cytosolic small ribosomal subunit"/>
    <property type="evidence" value="ECO:0007669"/>
    <property type="project" value="TreeGrafter"/>
</dbReference>
<keyword evidence="9" id="KW-0560">Oxidoreductase</keyword>
<dbReference type="PANTHER" id="PTHR10724">
    <property type="entry name" value="30S RIBOSOMAL PROTEIN S1"/>
    <property type="match status" value="1"/>
</dbReference>
<accession>A0A3N5AEF4</accession>
<feature type="binding site" evidence="9">
    <location>
        <position position="41"/>
    </location>
    <ligand>
        <name>(2E)-4-hydroxy-3-methylbut-2-enyl diphosphate</name>
        <dbReference type="ChEBI" id="CHEBI:128753"/>
    </ligand>
</feature>
<organism evidence="13 14">
    <name type="scientific">Thermodesulfitimonas autotrophica</name>
    <dbReference type="NCBI Taxonomy" id="1894989"/>
    <lineage>
        <taxon>Bacteria</taxon>
        <taxon>Bacillati</taxon>
        <taxon>Bacillota</taxon>
        <taxon>Clostridia</taxon>
        <taxon>Thermoanaerobacterales</taxon>
        <taxon>Thermoanaerobacteraceae</taxon>
        <taxon>Thermodesulfitimonas</taxon>
    </lineage>
</organism>
<dbReference type="GO" id="GO:0016114">
    <property type="term" value="P:terpenoid biosynthetic process"/>
    <property type="evidence" value="ECO:0007669"/>
    <property type="project" value="UniProtKB-UniRule"/>
</dbReference>
<dbReference type="EMBL" id="RKRE01000003">
    <property type="protein sequence ID" value="RPF43024.1"/>
    <property type="molecule type" value="Genomic_DNA"/>
</dbReference>
<dbReference type="NCBIfam" id="TIGR00216">
    <property type="entry name" value="ispH_lytB"/>
    <property type="match status" value="1"/>
</dbReference>
<dbReference type="Gene3D" id="3.40.50.11270">
    <property type="match status" value="1"/>
</dbReference>
<dbReference type="InterPro" id="IPR012340">
    <property type="entry name" value="NA-bd_OB-fold"/>
</dbReference>
<evidence type="ECO:0000256" key="5">
    <source>
        <dbReference type="ARBA" id="ARBA00023004"/>
    </source>
</evidence>
<keyword evidence="7" id="KW-0687">Ribonucleoprotein</keyword>
<feature type="binding site" evidence="9">
    <location>
        <position position="41"/>
    </location>
    <ligand>
        <name>dimethylallyl diphosphate</name>
        <dbReference type="ChEBI" id="CHEBI:57623"/>
    </ligand>
</feature>
<evidence type="ECO:0000256" key="8">
    <source>
        <dbReference type="ARBA" id="ARBA00025604"/>
    </source>
</evidence>
<comment type="pathway">
    <text evidence="9">Isoprenoid biosynthesis; dimethylallyl diphosphate biosynthesis; dimethylallyl diphosphate from (2E)-4-hydroxy-3-methylbutenyl diphosphate: step 1/1.</text>
</comment>
<feature type="binding site" evidence="9">
    <location>
        <position position="268"/>
    </location>
    <ligand>
        <name>(2E)-4-hydroxy-3-methylbut-2-enyl diphosphate</name>
        <dbReference type="ChEBI" id="CHEBI:128753"/>
    </ligand>
</feature>
<dbReference type="GO" id="GO:0046872">
    <property type="term" value="F:metal ion binding"/>
    <property type="evidence" value="ECO:0007669"/>
    <property type="project" value="UniProtKB-KW"/>
</dbReference>
<dbReference type="CDD" id="cd05688">
    <property type="entry name" value="S1_RPS1_repeat_ec3"/>
    <property type="match status" value="1"/>
</dbReference>
<dbReference type="PRINTS" id="PR00681">
    <property type="entry name" value="RIBOSOMALS1"/>
</dbReference>
<comment type="caution">
    <text evidence="9">Lacks conserved residue(s) required for the propagation of feature annotation.</text>
</comment>
<comment type="function">
    <text evidence="9">Catalyzes the conversion of 1-hydroxy-2-methyl-2-(E)-butenyl 4-diphosphate (HMBPP) into a mixture of isopentenyl diphosphate (IPP) and dimethylallyl diphosphate (DMAPP). Acts in the terminal step of the DOXP/MEP pathway for isoprenoid precursor biosynthesis.</text>
</comment>
<evidence type="ECO:0000256" key="11">
    <source>
        <dbReference type="SAM" id="MobiDB-lite"/>
    </source>
</evidence>
<evidence type="ECO:0000256" key="1">
    <source>
        <dbReference type="ARBA" id="ARBA00006767"/>
    </source>
</evidence>
<dbReference type="InterPro" id="IPR003451">
    <property type="entry name" value="LytB/IspH"/>
</dbReference>
<feature type="coiled-coil region" evidence="10">
    <location>
        <begin position="448"/>
        <end position="475"/>
    </location>
</feature>
<dbReference type="GO" id="GO:0051539">
    <property type="term" value="F:4 iron, 4 sulfur cluster binding"/>
    <property type="evidence" value="ECO:0007669"/>
    <property type="project" value="UniProtKB-UniRule"/>
</dbReference>
<feature type="binding site" evidence="9">
    <location>
        <position position="12"/>
    </location>
    <ligand>
        <name>[4Fe-4S] cluster</name>
        <dbReference type="ChEBI" id="CHEBI:49883"/>
    </ligand>
</feature>
<sequence>MEVKRAASAGFCFGVKRAIELALQARAENTGRIFTLGPLIHNPQVVRLLAEKGIEVIQDLAAAAEGTLVIRSHGVEPEVLAAAQELGLKVVDATCPFVKRAQELARDLTEQGYTVVVVGDREHPEVRGIVGWTGGRAQVVEGPEEAARLPLLPRVGVIAQTTQPLDNFEAVVAVLRRRLVKEGEAPSELRVFSTICHATAERQQAARELAAQVDVMVVVGGYDSANTRKLAAICRESGTPTYHIETADQLKSEWFAGARVAGLTAGASTPDWIIEEVERRMKELAENAQEEMQMADFRTLRGGEIVKGVVVAIDQNEVLVDVGGKTEGVIPLRELSCCEISSPHEVVSVGDEIDVWVVKAEDHEGRVILSKGRADAEKAWVKLQEAFEKGTPVEGVVREVVKGGVIVDLGVRAFLPASLVDRGYVEDLTKYLGQKVTCKVIELNRARKKVVLSRKAILEEEYQRKREELFNSLQEGAVVRGVVRRLTSFGAFVDIGGLDGLLHISEIAWHRVNHPAEVLKVGQEIEVKVIKIDRENGKISLSRKQVIPDPWDTVAEKYPVGSLVEAKVVRLAPFGAFVELEPGVEGLVHISHFADWHVEKPEDVLNEGDRVTLRVLSVDPTGRRIRLSLRDAIRKGEDVAGDEQRTIEDSMTVDYASAVATAETEEDAGETAAIGLPDDEISD</sequence>
<keyword evidence="2 9" id="KW-0004">4Fe-4S</keyword>
<protein>
    <recommendedName>
        <fullName evidence="9">4-hydroxy-3-methylbut-2-enyl diphosphate reductase</fullName>
        <shortName evidence="9">HMBPP reductase</shortName>
        <ecNumber evidence="9">1.17.7.4</ecNumber>
    </recommendedName>
</protein>
<feature type="binding site" evidence="9">
    <location>
        <position position="123"/>
    </location>
    <ligand>
        <name>dimethylallyl diphosphate</name>
        <dbReference type="ChEBI" id="CHEBI:57623"/>
    </ligand>
</feature>
<keyword evidence="6 9" id="KW-0411">Iron-sulfur</keyword>
<feature type="active site" description="Proton donor" evidence="9">
    <location>
        <position position="125"/>
    </location>
</feature>
<dbReference type="GO" id="GO:0003735">
    <property type="term" value="F:structural constituent of ribosome"/>
    <property type="evidence" value="ECO:0007669"/>
    <property type="project" value="TreeGrafter"/>
</dbReference>
<dbReference type="PANTHER" id="PTHR10724:SF7">
    <property type="entry name" value="SMALL RIBOSOMAL SUBUNIT PROTEIN BS1C"/>
    <property type="match status" value="1"/>
</dbReference>
<dbReference type="CDD" id="cd04465">
    <property type="entry name" value="S1_RPS1_repeat_ec2_hs2"/>
    <property type="match status" value="1"/>
</dbReference>
<dbReference type="NCBIfam" id="NF002187">
    <property type="entry name" value="PRK01045.1-1"/>
    <property type="match status" value="1"/>
</dbReference>
<feature type="binding site" evidence="9">
    <location>
        <position position="41"/>
    </location>
    <ligand>
        <name>isopentenyl diphosphate</name>
        <dbReference type="ChEBI" id="CHEBI:128769"/>
    </ligand>
</feature>
<comment type="similarity">
    <text evidence="9">Belongs to the IspH family.</text>
</comment>
<gene>
    <name evidence="9" type="primary">ispH</name>
    <name evidence="13" type="ORF">EDD75_2143</name>
</gene>
<feature type="binding site" evidence="9">
    <location>
        <position position="268"/>
    </location>
    <ligand>
        <name>dimethylallyl diphosphate</name>
        <dbReference type="ChEBI" id="CHEBI:57623"/>
    </ligand>
</feature>
<dbReference type="NCBIfam" id="NF000907">
    <property type="entry name" value="PRK00087.1"/>
    <property type="match status" value="1"/>
</dbReference>
<dbReference type="InterPro" id="IPR035104">
    <property type="entry name" value="Ribosomal_protein_S1-like"/>
</dbReference>
<comment type="similarity">
    <text evidence="1">Belongs to the bacterial ribosomal protein bS1 family.</text>
</comment>
<evidence type="ECO:0000313" key="14">
    <source>
        <dbReference type="Proteomes" id="UP000282654"/>
    </source>
</evidence>
<dbReference type="UniPathway" id="UPA00056">
    <property type="reaction ID" value="UER00097"/>
</dbReference>
<evidence type="ECO:0000256" key="9">
    <source>
        <dbReference type="HAMAP-Rule" id="MF_00191"/>
    </source>
</evidence>
<feature type="binding site" evidence="9">
    <location>
        <position position="161"/>
    </location>
    <ligand>
        <name>(2E)-4-hydroxy-3-methylbut-2-enyl diphosphate</name>
        <dbReference type="ChEBI" id="CHEBI:128753"/>
    </ligand>
</feature>
<feature type="region of interest" description="Disordered" evidence="11">
    <location>
        <begin position="660"/>
        <end position="683"/>
    </location>
</feature>
<feature type="binding site" evidence="9">
    <location>
        <position position="268"/>
    </location>
    <ligand>
        <name>isopentenyl diphosphate</name>
        <dbReference type="ChEBI" id="CHEBI:128769"/>
    </ligand>
</feature>
<feature type="binding site" evidence="9">
    <location>
        <position position="226"/>
    </location>
    <ligand>
        <name>(2E)-4-hydroxy-3-methylbut-2-enyl diphosphate</name>
        <dbReference type="ChEBI" id="CHEBI:128753"/>
    </ligand>
</feature>
<feature type="binding site" evidence="9">
    <location>
        <position position="73"/>
    </location>
    <ligand>
        <name>(2E)-4-hydroxy-3-methylbut-2-enyl diphosphate</name>
        <dbReference type="ChEBI" id="CHEBI:128753"/>
    </ligand>
</feature>
<dbReference type="SUPFAM" id="SSF50249">
    <property type="entry name" value="Nucleic acid-binding proteins"/>
    <property type="match status" value="4"/>
</dbReference>
<evidence type="ECO:0000256" key="2">
    <source>
        <dbReference type="ARBA" id="ARBA00022485"/>
    </source>
</evidence>
<dbReference type="RefSeq" id="WP_123931834.1">
    <property type="nucleotide sequence ID" value="NZ_RKRE01000003.1"/>
</dbReference>
<feature type="domain" description="S1 motif" evidence="12">
    <location>
        <begin position="390"/>
        <end position="455"/>
    </location>
</feature>
<comment type="catalytic activity">
    <reaction evidence="9">
        <text>dimethylallyl diphosphate + 2 oxidized [2Fe-2S]-[ferredoxin] + H2O = (2E)-4-hydroxy-3-methylbut-2-enyl diphosphate + 2 reduced [2Fe-2S]-[ferredoxin] + 2 H(+)</text>
        <dbReference type="Rhea" id="RHEA:24825"/>
        <dbReference type="Rhea" id="RHEA-COMP:10000"/>
        <dbReference type="Rhea" id="RHEA-COMP:10001"/>
        <dbReference type="ChEBI" id="CHEBI:15377"/>
        <dbReference type="ChEBI" id="CHEBI:15378"/>
        <dbReference type="ChEBI" id="CHEBI:33737"/>
        <dbReference type="ChEBI" id="CHEBI:33738"/>
        <dbReference type="ChEBI" id="CHEBI:57623"/>
        <dbReference type="ChEBI" id="CHEBI:128753"/>
        <dbReference type="EC" id="1.17.7.4"/>
    </reaction>
</comment>
<feature type="binding site" evidence="9">
    <location>
        <position position="226"/>
    </location>
    <ligand>
        <name>dimethylallyl diphosphate</name>
        <dbReference type="ChEBI" id="CHEBI:57623"/>
    </ligand>
</feature>
<evidence type="ECO:0000256" key="3">
    <source>
        <dbReference type="ARBA" id="ARBA00022723"/>
    </source>
</evidence>
<keyword evidence="10" id="KW-0175">Coiled coil</keyword>
<evidence type="ECO:0000256" key="7">
    <source>
        <dbReference type="ARBA" id="ARBA00023274"/>
    </source>
</evidence>
<evidence type="ECO:0000259" key="12">
    <source>
        <dbReference type="PROSITE" id="PS50126"/>
    </source>
</evidence>
<comment type="catalytic activity">
    <reaction evidence="9">
        <text>isopentenyl diphosphate + 2 oxidized [2Fe-2S]-[ferredoxin] + H2O = (2E)-4-hydroxy-3-methylbut-2-enyl diphosphate + 2 reduced [2Fe-2S]-[ferredoxin] + 2 H(+)</text>
        <dbReference type="Rhea" id="RHEA:24488"/>
        <dbReference type="Rhea" id="RHEA-COMP:10000"/>
        <dbReference type="Rhea" id="RHEA-COMP:10001"/>
        <dbReference type="ChEBI" id="CHEBI:15377"/>
        <dbReference type="ChEBI" id="CHEBI:15378"/>
        <dbReference type="ChEBI" id="CHEBI:33737"/>
        <dbReference type="ChEBI" id="CHEBI:33738"/>
        <dbReference type="ChEBI" id="CHEBI:128753"/>
        <dbReference type="ChEBI" id="CHEBI:128769"/>
        <dbReference type="EC" id="1.17.7.4"/>
    </reaction>
</comment>
<reference evidence="13 14" key="1">
    <citation type="submission" date="2018-11" db="EMBL/GenBank/DDBJ databases">
        <title>Genomic Encyclopedia of Type Strains, Phase IV (KMG-IV): sequencing the most valuable type-strain genomes for metagenomic binning, comparative biology and taxonomic classification.</title>
        <authorList>
            <person name="Goeker M."/>
        </authorList>
    </citation>
    <scope>NUCLEOTIDE SEQUENCE [LARGE SCALE GENOMIC DNA]</scope>
    <source>
        <strain evidence="13 14">DSM 102936</strain>
    </source>
</reference>
<dbReference type="NCBIfam" id="NF005208">
    <property type="entry name" value="PRK06676.1"/>
    <property type="match status" value="1"/>
</dbReference>
<dbReference type="FunFam" id="2.40.50.140:FF:000103">
    <property type="entry name" value="protein RRP5 homolog"/>
    <property type="match status" value="1"/>
</dbReference>
<keyword evidence="5 9" id="KW-0408">Iron</keyword>
<feature type="binding site" evidence="9">
    <location>
        <position position="224"/>
    </location>
    <ligand>
        <name>dimethylallyl diphosphate</name>
        <dbReference type="ChEBI" id="CHEBI:57623"/>
    </ligand>
</feature>
<feature type="binding site" evidence="9">
    <location>
        <position position="73"/>
    </location>
    <ligand>
        <name>isopentenyl diphosphate</name>
        <dbReference type="ChEBI" id="CHEBI:128769"/>
    </ligand>
</feature>
<dbReference type="Proteomes" id="UP000282654">
    <property type="component" value="Unassembled WGS sequence"/>
</dbReference>
<dbReference type="CDD" id="cd13944">
    <property type="entry name" value="lytB_ispH"/>
    <property type="match status" value="1"/>
</dbReference>
<dbReference type="CDD" id="cd05687">
    <property type="entry name" value="S1_RPS1_repeat_ec1_hs1"/>
    <property type="match status" value="1"/>
</dbReference>
<dbReference type="GO" id="GO:0051745">
    <property type="term" value="F:4-hydroxy-3-methylbut-2-enyl diphosphate reductase activity"/>
    <property type="evidence" value="ECO:0007669"/>
    <property type="project" value="UniProtKB-UniRule"/>
</dbReference>
<keyword evidence="14" id="KW-1185">Reference proteome</keyword>
<evidence type="ECO:0000256" key="10">
    <source>
        <dbReference type="SAM" id="Coils"/>
    </source>
</evidence>
<evidence type="ECO:0000256" key="6">
    <source>
        <dbReference type="ARBA" id="ARBA00023014"/>
    </source>
</evidence>
<dbReference type="GO" id="GO:0050992">
    <property type="term" value="P:dimethylallyl diphosphate biosynthetic process"/>
    <property type="evidence" value="ECO:0007669"/>
    <property type="project" value="UniProtKB-UniRule"/>
</dbReference>
<dbReference type="OrthoDB" id="9804077at2"/>
<comment type="cofactor">
    <cofactor evidence="9">
        <name>[4Fe-4S] cluster</name>
        <dbReference type="ChEBI" id="CHEBI:49883"/>
    </cofactor>
    <text evidence="9">Binds 1 [4Fe-4S] cluster per subunit.</text>
</comment>
<dbReference type="GO" id="GO:0019288">
    <property type="term" value="P:isopentenyl diphosphate biosynthetic process, methylerythritol 4-phosphate pathway"/>
    <property type="evidence" value="ECO:0007669"/>
    <property type="project" value="UniProtKB-UniRule"/>
</dbReference>
<name>A0A3N5AEF4_9THEO</name>
<dbReference type="GO" id="GO:0006412">
    <property type="term" value="P:translation"/>
    <property type="evidence" value="ECO:0007669"/>
    <property type="project" value="TreeGrafter"/>
</dbReference>
<evidence type="ECO:0000256" key="4">
    <source>
        <dbReference type="ARBA" id="ARBA00022980"/>
    </source>
</evidence>
<feature type="binding site" evidence="9">
    <location>
        <position position="95"/>
    </location>
    <ligand>
        <name>[4Fe-4S] cluster</name>
        <dbReference type="ChEBI" id="CHEBI:49883"/>
    </ligand>
</feature>
<evidence type="ECO:0000313" key="13">
    <source>
        <dbReference type="EMBL" id="RPF43024.1"/>
    </source>
</evidence>
<dbReference type="HAMAP" id="MF_00191">
    <property type="entry name" value="IspH"/>
    <property type="match status" value="1"/>
</dbReference>
<dbReference type="Pfam" id="PF00575">
    <property type="entry name" value="S1"/>
    <property type="match status" value="4"/>
</dbReference>
<feature type="binding site" evidence="9">
    <location>
        <position position="226"/>
    </location>
    <ligand>
        <name>isopentenyl diphosphate</name>
        <dbReference type="ChEBI" id="CHEBI:128769"/>
    </ligand>
</feature>
<dbReference type="EC" id="1.17.7.4" evidence="9"/>
<feature type="binding site" evidence="9">
    <location>
        <position position="123"/>
    </location>
    <ligand>
        <name>(2E)-4-hydroxy-3-methylbut-2-enyl diphosphate</name>
        <dbReference type="ChEBI" id="CHEBI:128753"/>
    </ligand>
</feature>
<dbReference type="PROSITE" id="PS50126">
    <property type="entry name" value="S1"/>
    <property type="match status" value="4"/>
</dbReference>